<evidence type="ECO:0000256" key="8">
    <source>
        <dbReference type="ARBA" id="ARBA00048679"/>
    </source>
</evidence>
<keyword evidence="4" id="KW-0547">Nucleotide-binding</keyword>
<dbReference type="Gene3D" id="1.10.510.10">
    <property type="entry name" value="Transferase(Phosphotransferase) domain 1"/>
    <property type="match status" value="1"/>
</dbReference>
<evidence type="ECO:0000313" key="11">
    <source>
        <dbReference type="Proteomes" id="UP000799302"/>
    </source>
</evidence>
<dbReference type="PROSITE" id="PS00108">
    <property type="entry name" value="PROTEIN_KINASE_ST"/>
    <property type="match status" value="1"/>
</dbReference>
<proteinExistence type="predicted"/>
<dbReference type="OrthoDB" id="5979581at2759"/>
<dbReference type="GO" id="GO:0000245">
    <property type="term" value="P:spliceosomal complex assembly"/>
    <property type="evidence" value="ECO:0007669"/>
    <property type="project" value="TreeGrafter"/>
</dbReference>
<dbReference type="GO" id="GO:0005524">
    <property type="term" value="F:ATP binding"/>
    <property type="evidence" value="ECO:0007669"/>
    <property type="project" value="UniProtKB-KW"/>
</dbReference>
<dbReference type="GO" id="GO:0004674">
    <property type="term" value="F:protein serine/threonine kinase activity"/>
    <property type="evidence" value="ECO:0007669"/>
    <property type="project" value="UniProtKB-KW"/>
</dbReference>
<dbReference type="SMART" id="SM00220">
    <property type="entry name" value="S_TKc"/>
    <property type="match status" value="1"/>
</dbReference>
<dbReference type="AlphaFoldDB" id="A0A6A6UJ11"/>
<name>A0A6A6UJ11_9PEZI</name>
<keyword evidence="11" id="KW-1185">Reference proteome</keyword>
<dbReference type="GO" id="GO:0050684">
    <property type="term" value="P:regulation of mRNA processing"/>
    <property type="evidence" value="ECO:0007669"/>
    <property type="project" value="TreeGrafter"/>
</dbReference>
<feature type="domain" description="Protein kinase" evidence="9">
    <location>
        <begin position="62"/>
        <end position="403"/>
    </location>
</feature>
<sequence>MQTLFKYARSLVQKRPLTPLQFPATGFQLINDHEIIEEEQFEEFKAGRYYPVNIGDIFHTRYQVVGKLGFGLTSTVWLARDLVGHDFKTLKIYTRGGVDQEEFNIYQIINKTNRFHPGYSHVRTALDVFTIPRLGGDHKCLVQKPMWDSFKDLLNRNPTHRFTEDLLRVGLTQIFLGLSYLHSECKIVHTDIKADNILVEIADKSLLDSFTQAELDHPSPRKFVQEKPVYQSRKFERPKRFGRTVLSDFGSAVRGDEIQKHDAQPNVYRCPEVMLKTEWSYPADVWNVGAMIWDIFEDKHLFYGNDPDGSGYKTRAHLAEVVAVLGPPPLDLLKRGARSGEFFDTDGHWKAGVPIPKNLTLENSSNSLDGERKAAFLRFVRGLLQWRPEDRKTAEQLLDDPWLDYKH</sequence>
<dbReference type="InterPro" id="IPR011009">
    <property type="entry name" value="Kinase-like_dom_sf"/>
</dbReference>
<dbReference type="EMBL" id="MU004232">
    <property type="protein sequence ID" value="KAF2671770.1"/>
    <property type="molecule type" value="Genomic_DNA"/>
</dbReference>
<keyword evidence="3" id="KW-0808">Transferase</keyword>
<dbReference type="GO" id="GO:0005737">
    <property type="term" value="C:cytoplasm"/>
    <property type="evidence" value="ECO:0007669"/>
    <property type="project" value="TreeGrafter"/>
</dbReference>
<dbReference type="PROSITE" id="PS50011">
    <property type="entry name" value="PROTEIN_KINASE_DOM"/>
    <property type="match status" value="1"/>
</dbReference>
<comment type="catalytic activity">
    <reaction evidence="7">
        <text>L-threonyl-[protein] + ATP = O-phospho-L-threonyl-[protein] + ADP + H(+)</text>
        <dbReference type="Rhea" id="RHEA:46608"/>
        <dbReference type="Rhea" id="RHEA-COMP:11060"/>
        <dbReference type="Rhea" id="RHEA-COMP:11605"/>
        <dbReference type="ChEBI" id="CHEBI:15378"/>
        <dbReference type="ChEBI" id="CHEBI:30013"/>
        <dbReference type="ChEBI" id="CHEBI:30616"/>
        <dbReference type="ChEBI" id="CHEBI:61977"/>
        <dbReference type="ChEBI" id="CHEBI:456216"/>
        <dbReference type="EC" id="2.7.11.1"/>
    </reaction>
</comment>
<dbReference type="Proteomes" id="UP000799302">
    <property type="component" value="Unassembled WGS sequence"/>
</dbReference>
<evidence type="ECO:0000256" key="2">
    <source>
        <dbReference type="ARBA" id="ARBA00022527"/>
    </source>
</evidence>
<accession>A0A6A6UJ11</accession>
<evidence type="ECO:0000256" key="7">
    <source>
        <dbReference type="ARBA" id="ARBA00047899"/>
    </source>
</evidence>
<protein>
    <recommendedName>
        <fullName evidence="1">non-specific serine/threonine protein kinase</fullName>
        <ecNumber evidence="1">2.7.11.1</ecNumber>
    </recommendedName>
</protein>
<keyword evidence="2" id="KW-0723">Serine/threonine-protein kinase</keyword>
<organism evidence="10 11">
    <name type="scientific">Microthyrium microscopicum</name>
    <dbReference type="NCBI Taxonomy" id="703497"/>
    <lineage>
        <taxon>Eukaryota</taxon>
        <taxon>Fungi</taxon>
        <taxon>Dikarya</taxon>
        <taxon>Ascomycota</taxon>
        <taxon>Pezizomycotina</taxon>
        <taxon>Dothideomycetes</taxon>
        <taxon>Dothideomycetes incertae sedis</taxon>
        <taxon>Microthyriales</taxon>
        <taxon>Microthyriaceae</taxon>
        <taxon>Microthyrium</taxon>
    </lineage>
</organism>
<dbReference type="SUPFAM" id="SSF56112">
    <property type="entry name" value="Protein kinase-like (PK-like)"/>
    <property type="match status" value="1"/>
</dbReference>
<dbReference type="Pfam" id="PF00069">
    <property type="entry name" value="Pkinase"/>
    <property type="match status" value="1"/>
</dbReference>
<evidence type="ECO:0000256" key="5">
    <source>
        <dbReference type="ARBA" id="ARBA00022777"/>
    </source>
</evidence>
<dbReference type="PANTHER" id="PTHR47634">
    <property type="entry name" value="PROTEIN KINASE DOMAIN-CONTAINING PROTEIN-RELATED"/>
    <property type="match status" value="1"/>
</dbReference>
<evidence type="ECO:0000256" key="6">
    <source>
        <dbReference type="ARBA" id="ARBA00022840"/>
    </source>
</evidence>
<dbReference type="PANTHER" id="PTHR47634:SF9">
    <property type="entry name" value="PROTEIN KINASE DOMAIN-CONTAINING PROTEIN-RELATED"/>
    <property type="match status" value="1"/>
</dbReference>
<evidence type="ECO:0000313" key="10">
    <source>
        <dbReference type="EMBL" id="KAF2671770.1"/>
    </source>
</evidence>
<evidence type="ECO:0000259" key="9">
    <source>
        <dbReference type="PROSITE" id="PS50011"/>
    </source>
</evidence>
<gene>
    <name evidence="10" type="ORF">BT63DRAFT_411119</name>
</gene>
<evidence type="ECO:0000256" key="4">
    <source>
        <dbReference type="ARBA" id="ARBA00022741"/>
    </source>
</evidence>
<keyword evidence="5 10" id="KW-0418">Kinase</keyword>
<dbReference type="InterPro" id="IPR008271">
    <property type="entry name" value="Ser/Thr_kinase_AS"/>
</dbReference>
<keyword evidence="6" id="KW-0067">ATP-binding</keyword>
<dbReference type="EC" id="2.7.11.1" evidence="1"/>
<dbReference type="FunFam" id="1.10.510.10:FF:000922">
    <property type="entry name" value="Protein kinase domain protein"/>
    <property type="match status" value="1"/>
</dbReference>
<dbReference type="Gene3D" id="3.30.200.20">
    <property type="entry name" value="Phosphorylase Kinase, domain 1"/>
    <property type="match status" value="1"/>
</dbReference>
<evidence type="ECO:0000256" key="1">
    <source>
        <dbReference type="ARBA" id="ARBA00012513"/>
    </source>
</evidence>
<dbReference type="InterPro" id="IPR051334">
    <property type="entry name" value="SRPK"/>
</dbReference>
<reference evidence="10" key="1">
    <citation type="journal article" date="2020" name="Stud. Mycol.">
        <title>101 Dothideomycetes genomes: a test case for predicting lifestyles and emergence of pathogens.</title>
        <authorList>
            <person name="Haridas S."/>
            <person name="Albert R."/>
            <person name="Binder M."/>
            <person name="Bloem J."/>
            <person name="Labutti K."/>
            <person name="Salamov A."/>
            <person name="Andreopoulos B."/>
            <person name="Baker S."/>
            <person name="Barry K."/>
            <person name="Bills G."/>
            <person name="Bluhm B."/>
            <person name="Cannon C."/>
            <person name="Castanera R."/>
            <person name="Culley D."/>
            <person name="Daum C."/>
            <person name="Ezra D."/>
            <person name="Gonzalez J."/>
            <person name="Henrissat B."/>
            <person name="Kuo A."/>
            <person name="Liang C."/>
            <person name="Lipzen A."/>
            <person name="Lutzoni F."/>
            <person name="Magnuson J."/>
            <person name="Mondo S."/>
            <person name="Nolan M."/>
            <person name="Ohm R."/>
            <person name="Pangilinan J."/>
            <person name="Park H.-J."/>
            <person name="Ramirez L."/>
            <person name="Alfaro M."/>
            <person name="Sun H."/>
            <person name="Tritt A."/>
            <person name="Yoshinaga Y."/>
            <person name="Zwiers L.-H."/>
            <person name="Turgeon B."/>
            <person name="Goodwin S."/>
            <person name="Spatafora J."/>
            <person name="Crous P."/>
            <person name="Grigoriev I."/>
        </authorList>
    </citation>
    <scope>NUCLEOTIDE SEQUENCE</scope>
    <source>
        <strain evidence="10">CBS 115976</strain>
    </source>
</reference>
<comment type="catalytic activity">
    <reaction evidence="8">
        <text>L-seryl-[protein] + ATP = O-phospho-L-seryl-[protein] + ADP + H(+)</text>
        <dbReference type="Rhea" id="RHEA:17989"/>
        <dbReference type="Rhea" id="RHEA-COMP:9863"/>
        <dbReference type="Rhea" id="RHEA-COMP:11604"/>
        <dbReference type="ChEBI" id="CHEBI:15378"/>
        <dbReference type="ChEBI" id="CHEBI:29999"/>
        <dbReference type="ChEBI" id="CHEBI:30616"/>
        <dbReference type="ChEBI" id="CHEBI:83421"/>
        <dbReference type="ChEBI" id="CHEBI:456216"/>
        <dbReference type="EC" id="2.7.11.1"/>
    </reaction>
</comment>
<evidence type="ECO:0000256" key="3">
    <source>
        <dbReference type="ARBA" id="ARBA00022679"/>
    </source>
</evidence>
<dbReference type="InterPro" id="IPR000719">
    <property type="entry name" value="Prot_kinase_dom"/>
</dbReference>
<dbReference type="GO" id="GO:0005634">
    <property type="term" value="C:nucleus"/>
    <property type="evidence" value="ECO:0007669"/>
    <property type="project" value="TreeGrafter"/>
</dbReference>